<proteinExistence type="predicted"/>
<reference evidence="1 2" key="1">
    <citation type="submission" date="2022-09" db="EMBL/GenBank/DDBJ databases">
        <authorList>
            <person name="Han X.L."/>
            <person name="Wang Q."/>
            <person name="Lu T."/>
        </authorList>
    </citation>
    <scope>NUCLEOTIDE SEQUENCE [LARGE SCALE GENOMIC DNA]</scope>
    <source>
        <strain evidence="1 2">WQ 127069</strain>
    </source>
</reference>
<sequence length="61" mass="7076">MSISVSSDSSLIRLKSRALVYRKLQTVSDRHYPLEQIQKACRNEEAERKRDNVVISVSLDR</sequence>
<evidence type="ECO:0000313" key="2">
    <source>
        <dbReference type="Proteomes" id="UP001652445"/>
    </source>
</evidence>
<dbReference type="Proteomes" id="UP001652445">
    <property type="component" value="Unassembled WGS sequence"/>
</dbReference>
<keyword evidence="2" id="KW-1185">Reference proteome</keyword>
<organism evidence="1 2">
    <name type="scientific">Paenibacillus baimaensis</name>
    <dbReference type="NCBI Taxonomy" id="2982185"/>
    <lineage>
        <taxon>Bacteria</taxon>
        <taxon>Bacillati</taxon>
        <taxon>Bacillota</taxon>
        <taxon>Bacilli</taxon>
        <taxon>Bacillales</taxon>
        <taxon>Paenibacillaceae</taxon>
        <taxon>Paenibacillus</taxon>
    </lineage>
</organism>
<protein>
    <submittedName>
        <fullName evidence="1">Uncharacterized protein</fullName>
    </submittedName>
</protein>
<name>A0ABT2ULG7_9BACL</name>
<gene>
    <name evidence="1" type="ORF">OB236_22825</name>
</gene>
<comment type="caution">
    <text evidence="1">The sequence shown here is derived from an EMBL/GenBank/DDBJ whole genome shotgun (WGS) entry which is preliminary data.</text>
</comment>
<accession>A0ABT2ULG7</accession>
<evidence type="ECO:0000313" key="1">
    <source>
        <dbReference type="EMBL" id="MCU6794946.1"/>
    </source>
</evidence>
<dbReference type="EMBL" id="JAOQIO010000089">
    <property type="protein sequence ID" value="MCU6794946.1"/>
    <property type="molecule type" value="Genomic_DNA"/>
</dbReference>